<evidence type="ECO:0000313" key="2">
    <source>
        <dbReference type="Proteomes" id="UP001148737"/>
    </source>
</evidence>
<comment type="caution">
    <text evidence="1">The sequence shown here is derived from an EMBL/GenBank/DDBJ whole genome shotgun (WGS) entry which is preliminary data.</text>
</comment>
<dbReference type="Proteomes" id="UP001148737">
    <property type="component" value="Unassembled WGS sequence"/>
</dbReference>
<gene>
    <name evidence="1" type="ORF">NLG97_g7451</name>
</gene>
<proteinExistence type="predicted"/>
<name>A0ACC1QPB7_9HYPO</name>
<keyword evidence="2" id="KW-1185">Reference proteome</keyword>
<dbReference type="EMBL" id="JANAKD010001141">
    <property type="protein sequence ID" value="KAJ3482886.1"/>
    <property type="molecule type" value="Genomic_DNA"/>
</dbReference>
<evidence type="ECO:0000313" key="1">
    <source>
        <dbReference type="EMBL" id="KAJ3482886.1"/>
    </source>
</evidence>
<organism evidence="1 2">
    <name type="scientific">Lecanicillium saksenae</name>
    <dbReference type="NCBI Taxonomy" id="468837"/>
    <lineage>
        <taxon>Eukaryota</taxon>
        <taxon>Fungi</taxon>
        <taxon>Dikarya</taxon>
        <taxon>Ascomycota</taxon>
        <taxon>Pezizomycotina</taxon>
        <taxon>Sordariomycetes</taxon>
        <taxon>Hypocreomycetidae</taxon>
        <taxon>Hypocreales</taxon>
        <taxon>Cordycipitaceae</taxon>
        <taxon>Lecanicillium</taxon>
    </lineage>
</organism>
<accession>A0ACC1QPB7</accession>
<reference evidence="1" key="1">
    <citation type="submission" date="2022-07" db="EMBL/GenBank/DDBJ databases">
        <title>Genome Sequence of Lecanicillium saksenae.</title>
        <authorList>
            <person name="Buettner E."/>
        </authorList>
    </citation>
    <scope>NUCLEOTIDE SEQUENCE</scope>
    <source>
        <strain evidence="1">VT-O1</strain>
    </source>
</reference>
<sequence>MNLEGSEAGTSSPVTPAAKEERTPLAMAMPMVPRTQDGESEARVGHVDQGRRADGSLDVTVQLADFALAHKVQAAEASGGCAAGRFQRACQTQLHLKLSALTEDPPPAAQHAPSTRLSCCFIENCVFAERHTIITAPPGSITKMADPFEVRMRFSSQLQHLNASVSSAQKAAQYALKYKEWHEDLHSCILEQVERTNMNTRANIMYFIEHFLDLASRENQPDYVRMMQRDIIRVVDAVAPDDGSGAANVKVVRKVLQGLQGKGFLDDQVVAQIEDVIKDRATKDHELGLSSPVESAHLAEQTPVPLQGQTAKRAAPTRLDKRQVEQRIEEDRERHKRERESIWAIPKGEGAEMKKLWDETSDFGEDDDRLITEEGDDFETEMEMQLCQHLRASNGDHR</sequence>
<protein>
    <submittedName>
        <fullName evidence="1">Uncharacterized protein</fullName>
    </submittedName>
</protein>